<evidence type="ECO:0000313" key="12">
    <source>
        <dbReference type="Proteomes" id="UP001140453"/>
    </source>
</evidence>
<dbReference type="GO" id="GO:0004096">
    <property type="term" value="F:catalase activity"/>
    <property type="evidence" value="ECO:0007669"/>
    <property type="project" value="UniProtKB-EC"/>
</dbReference>
<reference evidence="11" key="1">
    <citation type="submission" date="2022-10" db="EMBL/GenBank/DDBJ databases">
        <title>Tapping the CABI collections for fungal endophytes: first genome assemblies for Collariella, Neodidymelliopsis, Ascochyta clinopodiicola, Didymella pomorum, Didymosphaeria variabile, Neocosmospora piperis and Neocucurbitaria cava.</title>
        <authorList>
            <person name="Hill R."/>
        </authorList>
    </citation>
    <scope>NUCLEOTIDE SEQUENCE</scope>
    <source>
        <strain evidence="11">IMI 355082</strain>
    </source>
</reference>
<evidence type="ECO:0000259" key="10">
    <source>
        <dbReference type="SMART" id="SM01060"/>
    </source>
</evidence>
<evidence type="ECO:0000313" key="11">
    <source>
        <dbReference type="EMBL" id="KAJ4389314.1"/>
    </source>
</evidence>
<evidence type="ECO:0000256" key="8">
    <source>
        <dbReference type="PIRSR" id="PIRSR038928-2"/>
    </source>
</evidence>
<dbReference type="InterPro" id="IPR018028">
    <property type="entry name" value="Catalase"/>
</dbReference>
<keyword evidence="5 11" id="KW-0560">Oxidoreductase</keyword>
<dbReference type="EMBL" id="JAPEVB010000004">
    <property type="protein sequence ID" value="KAJ4389314.1"/>
    <property type="molecule type" value="Genomic_DNA"/>
</dbReference>
<dbReference type="SUPFAM" id="SSF56634">
    <property type="entry name" value="Heme-dependent catalase-like"/>
    <property type="match status" value="1"/>
</dbReference>
<name>A0A9W9CV14_9PEZI</name>
<dbReference type="Pfam" id="PF00199">
    <property type="entry name" value="Catalase"/>
    <property type="match status" value="1"/>
</dbReference>
<comment type="cofactor">
    <cofactor evidence="8">
        <name>heme</name>
        <dbReference type="ChEBI" id="CHEBI:30413"/>
    </cofactor>
</comment>
<evidence type="ECO:0000256" key="6">
    <source>
        <dbReference type="ARBA" id="ARBA00023004"/>
    </source>
</evidence>
<dbReference type="PANTHER" id="PTHR11465:SF9">
    <property type="entry name" value="CATALASE"/>
    <property type="match status" value="1"/>
</dbReference>
<dbReference type="PROSITE" id="PS51402">
    <property type="entry name" value="CATALASE_3"/>
    <property type="match status" value="1"/>
</dbReference>
<dbReference type="InterPro" id="IPR024711">
    <property type="entry name" value="Catalase_clade1/3"/>
</dbReference>
<protein>
    <submittedName>
        <fullName evidence="11">Catalase A</fullName>
        <ecNumber evidence="11">1.11.1.6</ecNumber>
    </submittedName>
</protein>
<dbReference type="GO" id="GO:0042744">
    <property type="term" value="P:hydrogen peroxide catabolic process"/>
    <property type="evidence" value="ECO:0007669"/>
    <property type="project" value="UniProtKB-KW"/>
</dbReference>
<dbReference type="OrthoDB" id="6880011at2759"/>
<dbReference type="EC" id="1.11.1.6" evidence="11"/>
<dbReference type="GO" id="GO:0005739">
    <property type="term" value="C:mitochondrion"/>
    <property type="evidence" value="ECO:0007669"/>
    <property type="project" value="TreeGrafter"/>
</dbReference>
<organism evidence="11 12">
    <name type="scientific">Gnomoniopsis smithogilvyi</name>
    <dbReference type="NCBI Taxonomy" id="1191159"/>
    <lineage>
        <taxon>Eukaryota</taxon>
        <taxon>Fungi</taxon>
        <taxon>Dikarya</taxon>
        <taxon>Ascomycota</taxon>
        <taxon>Pezizomycotina</taxon>
        <taxon>Sordariomycetes</taxon>
        <taxon>Sordariomycetidae</taxon>
        <taxon>Diaporthales</taxon>
        <taxon>Gnomoniaceae</taxon>
        <taxon>Gnomoniopsis</taxon>
    </lineage>
</organism>
<evidence type="ECO:0000256" key="5">
    <source>
        <dbReference type="ARBA" id="ARBA00023002"/>
    </source>
</evidence>
<keyword evidence="2 11" id="KW-0575">Peroxidase</keyword>
<dbReference type="Gene3D" id="2.40.180.10">
    <property type="entry name" value="Catalase core domain"/>
    <property type="match status" value="1"/>
</dbReference>
<dbReference type="GO" id="GO:0005777">
    <property type="term" value="C:peroxisome"/>
    <property type="evidence" value="ECO:0007669"/>
    <property type="project" value="TreeGrafter"/>
</dbReference>
<dbReference type="InterPro" id="IPR010582">
    <property type="entry name" value="Catalase_immune_responsive"/>
</dbReference>
<evidence type="ECO:0000256" key="4">
    <source>
        <dbReference type="ARBA" id="ARBA00022723"/>
    </source>
</evidence>
<feature type="binding site" description="axial binding residue" evidence="8">
    <location>
        <position position="359"/>
    </location>
    <ligand>
        <name>heme</name>
        <dbReference type="ChEBI" id="CHEBI:30413"/>
    </ligand>
    <ligandPart>
        <name>Fe</name>
        <dbReference type="ChEBI" id="CHEBI:18248"/>
    </ligandPart>
</feature>
<dbReference type="AlphaFoldDB" id="A0A9W9CV14"/>
<evidence type="ECO:0000256" key="9">
    <source>
        <dbReference type="SAM" id="MobiDB-lite"/>
    </source>
</evidence>
<dbReference type="InterPro" id="IPR011614">
    <property type="entry name" value="Catalase_core"/>
</dbReference>
<dbReference type="PRINTS" id="PR00067">
    <property type="entry name" value="CATALASE"/>
</dbReference>
<dbReference type="SMART" id="SM01060">
    <property type="entry name" value="Catalase"/>
    <property type="match status" value="1"/>
</dbReference>
<dbReference type="GO" id="GO:0042542">
    <property type="term" value="P:response to hydrogen peroxide"/>
    <property type="evidence" value="ECO:0007669"/>
    <property type="project" value="TreeGrafter"/>
</dbReference>
<keyword evidence="4 8" id="KW-0479">Metal-binding</keyword>
<feature type="domain" description="Catalase core" evidence="10">
    <location>
        <begin position="23"/>
        <end position="414"/>
    </location>
</feature>
<evidence type="ECO:0000256" key="1">
    <source>
        <dbReference type="ARBA" id="ARBA00005329"/>
    </source>
</evidence>
<dbReference type="Pfam" id="PF06628">
    <property type="entry name" value="Catalase-rel"/>
    <property type="match status" value="1"/>
</dbReference>
<dbReference type="InterPro" id="IPR020835">
    <property type="entry name" value="Catalase_sf"/>
</dbReference>
<proteinExistence type="inferred from homology"/>
<keyword evidence="6 8" id="KW-0408">Iron</keyword>
<gene>
    <name evidence="11" type="primary">CAT1</name>
    <name evidence="11" type="ORF">N0V93_006780</name>
</gene>
<dbReference type="PANTHER" id="PTHR11465">
    <property type="entry name" value="CATALASE"/>
    <property type="match status" value="1"/>
</dbReference>
<evidence type="ECO:0000256" key="7">
    <source>
        <dbReference type="ARBA" id="ARBA00023324"/>
    </source>
</evidence>
<dbReference type="PIRSF" id="PIRSF038928">
    <property type="entry name" value="Catalase_clade1-3"/>
    <property type="match status" value="1"/>
</dbReference>
<dbReference type="GO" id="GO:0020037">
    <property type="term" value="F:heme binding"/>
    <property type="evidence" value="ECO:0007669"/>
    <property type="project" value="InterPro"/>
</dbReference>
<evidence type="ECO:0000256" key="3">
    <source>
        <dbReference type="ARBA" id="ARBA00022617"/>
    </source>
</evidence>
<comment type="similarity">
    <text evidence="1">Belongs to the catalase family.</text>
</comment>
<keyword evidence="3 8" id="KW-0349">Heme</keyword>
<keyword evidence="7" id="KW-0376">Hydrogen peroxide</keyword>
<feature type="region of interest" description="Disordered" evidence="9">
    <location>
        <begin position="1"/>
        <end position="20"/>
    </location>
</feature>
<keyword evidence="12" id="KW-1185">Reference proteome</keyword>
<evidence type="ECO:0000256" key="2">
    <source>
        <dbReference type="ARBA" id="ARBA00022559"/>
    </source>
</evidence>
<accession>A0A9W9CV14</accession>
<comment type="caution">
    <text evidence="11">The sequence shown here is derived from an EMBL/GenBank/DDBJ whole genome shotgun (WGS) entry which is preliminary data.</text>
</comment>
<dbReference type="GO" id="GO:0046872">
    <property type="term" value="F:metal ion binding"/>
    <property type="evidence" value="ECO:0007669"/>
    <property type="project" value="UniProtKB-KW"/>
</dbReference>
<sequence>MTFTTSLRGRPTAPSNENGNIFTTMNGAPIRNPAASQRVGGQLCGVSLLQDTNLLELIQSLDRERIPERVVHARGCGAYGYFETIRDMTDVTSADFLARIGKRTPLFARFSTTAGEKGSAETVRDVRGMAFKMYTNEGNLDWVFLSQPVFSIRDGAKFPSFVHATKKNPRTGLPDHTQFWDYFVNNPEALHFLLFLFSDRSTPADFQHADIFSVNTYHLTHVIVSQDGSFEYVKLHIKSNQGNQYLTSAEARERAASDPDFMTRSLYEDIEAGKFPSWDVYGQIISPEVAETYPVNIFDPTKTLPSVDFPYRPFGRIVLNENVNDQFAEVEQAAFSPTNVVPGWALSPDPVLQVRALAYQDTQRYRLGTNFSQLPVNRPKHAFNPLCRDGAGNIQQSRGNSLPPYFPSGFYSLDKAPQYAAPGEETWNGRVVDYESKMEDGDLEQPRDFFERILAKEPGQQENLISNIAEHLAEADSKVRNKAYALFSRVHPDLGRKIRRATEKQAEDLVFKKVTDTMEGLTLPYQPRNKRTALDKNEDLPCSLDQCQPNAGLVSSIQGMSRDSFGLE</sequence>
<dbReference type="Proteomes" id="UP001140453">
    <property type="component" value="Unassembled WGS sequence"/>
</dbReference>